<dbReference type="RefSeq" id="WP_344880846.1">
    <property type="nucleotide sequence ID" value="NZ_BAABAL010000018.1"/>
</dbReference>
<dbReference type="InterPro" id="IPR052698">
    <property type="entry name" value="MoCofactor_Util/Proc"/>
</dbReference>
<dbReference type="PANTHER" id="PTHR30388:SF4">
    <property type="entry name" value="MOLYBDENUM COFACTOR INSERTION CHAPERONE PAOD"/>
    <property type="match status" value="1"/>
</dbReference>
<comment type="caution">
    <text evidence="3">The sequence shown here is derived from an EMBL/GenBank/DDBJ whole genome shotgun (WGS) entry which is preliminary data.</text>
</comment>
<evidence type="ECO:0000313" key="3">
    <source>
        <dbReference type="EMBL" id="GAA4024114.1"/>
    </source>
</evidence>
<dbReference type="PANTHER" id="PTHR30388">
    <property type="entry name" value="ALDEHYDE OXIDOREDUCTASE MOLYBDENUM COFACTOR ASSEMBLY PROTEIN"/>
    <property type="match status" value="1"/>
</dbReference>
<keyword evidence="4" id="KW-1185">Reference proteome</keyword>
<organism evidence="3 4">
    <name type="scientific">Allokutzneria multivorans</name>
    <dbReference type="NCBI Taxonomy" id="1142134"/>
    <lineage>
        <taxon>Bacteria</taxon>
        <taxon>Bacillati</taxon>
        <taxon>Actinomycetota</taxon>
        <taxon>Actinomycetes</taxon>
        <taxon>Pseudonocardiales</taxon>
        <taxon>Pseudonocardiaceae</taxon>
        <taxon>Allokutzneria</taxon>
    </lineage>
</organism>
<evidence type="ECO:0000313" key="4">
    <source>
        <dbReference type="Proteomes" id="UP001501747"/>
    </source>
</evidence>
<name>A0ABP7TC61_9PSEU</name>
<dbReference type="InterPro" id="IPR003777">
    <property type="entry name" value="XdhC_CoxI"/>
</dbReference>
<evidence type="ECO:0008006" key="5">
    <source>
        <dbReference type="Google" id="ProtNLM"/>
    </source>
</evidence>
<evidence type="ECO:0000259" key="1">
    <source>
        <dbReference type="Pfam" id="PF02625"/>
    </source>
</evidence>
<feature type="domain" description="XdhC Rossmann" evidence="2">
    <location>
        <begin position="116"/>
        <end position="257"/>
    </location>
</feature>
<reference evidence="4" key="1">
    <citation type="journal article" date="2019" name="Int. J. Syst. Evol. Microbiol.">
        <title>The Global Catalogue of Microorganisms (GCM) 10K type strain sequencing project: providing services to taxonomists for standard genome sequencing and annotation.</title>
        <authorList>
            <consortium name="The Broad Institute Genomics Platform"/>
            <consortium name="The Broad Institute Genome Sequencing Center for Infectious Disease"/>
            <person name="Wu L."/>
            <person name="Ma J."/>
        </authorList>
    </citation>
    <scope>NUCLEOTIDE SEQUENCE [LARGE SCALE GENOMIC DNA]</scope>
    <source>
        <strain evidence="4">JCM 17342</strain>
    </source>
</reference>
<dbReference type="Pfam" id="PF02625">
    <property type="entry name" value="XdhC_CoxI"/>
    <property type="match status" value="1"/>
</dbReference>
<sequence>MVEIADSLRAWERAGRAFAVATVTATSGSAPRPVGTSMAVDSEGSVIGNVSGGCVDGAVYELCREAIVSGESSTHTFGYSDESAFAVGLTCGGVIEVLVQPSPVPVPEVAPPPPRLLIFGALDFAAALTTIGVFLGYRVTVCDARPVFATPERFPGADVVVDWPHRYLDQTTVDSRTAICVLTHDPKFDVPVLTRALRLPVGYVGALGSRRAHAERLELLRANGVGAEELARLRSPIGLDLGGRTPEETALSIAAEIVACHRGGSGRPLSALSGPIHARLDAAIAS</sequence>
<accession>A0ABP7TC61</accession>
<proteinExistence type="predicted"/>
<dbReference type="Pfam" id="PF13478">
    <property type="entry name" value="XdhC_C"/>
    <property type="match status" value="1"/>
</dbReference>
<dbReference type="Gene3D" id="3.40.50.720">
    <property type="entry name" value="NAD(P)-binding Rossmann-like Domain"/>
    <property type="match status" value="1"/>
</dbReference>
<evidence type="ECO:0000259" key="2">
    <source>
        <dbReference type="Pfam" id="PF13478"/>
    </source>
</evidence>
<feature type="domain" description="XdhC- CoxI" evidence="1">
    <location>
        <begin position="11"/>
        <end position="78"/>
    </location>
</feature>
<dbReference type="Proteomes" id="UP001501747">
    <property type="component" value="Unassembled WGS sequence"/>
</dbReference>
<gene>
    <name evidence="3" type="ORF">GCM10022247_55740</name>
</gene>
<protein>
    <recommendedName>
        <fullName evidence="5">Xanthine dehydrogenase accessory factor</fullName>
    </recommendedName>
</protein>
<dbReference type="EMBL" id="BAABAL010000018">
    <property type="protein sequence ID" value="GAA4024114.1"/>
    <property type="molecule type" value="Genomic_DNA"/>
</dbReference>
<dbReference type="InterPro" id="IPR027051">
    <property type="entry name" value="XdhC_Rossmann_dom"/>
</dbReference>